<accession>A0ABS5JPU2</accession>
<sequence>MKAKSLLLAFFVISITVSISSLAQNESGHLSYYTYAQSLQFQRQYYTSPANYFQYSTIIDANGTLYSLVVDNYELHCFTKQNDSEEWQKELIPTGHDGDIYIAFIGLTGNNQRVIAYSYNPYFNYGAATPYGYEFWCTTVILIETSEGWVEKVYFTQPQDSWSYNYGLIPFAINSDVDGTVHLILHRRGWYNYGGALYEVIVDYSNNQANWGEMTQIHVYSEGTIDRGTSWVGRQVIKNDEQHLVYYKQAPASGTYYIDYALKSGGVWQQPTRLRTTTKGNYHYYDLDMANDGNYYFMYIENNEPEGPTIWLSKNGINLNTSFVPFETGDVTIKANLFPLDDGSARVLVFLKDKLPKIFEYDGLTLTELDPLTFDNTQASDLFIGKSFVPIPNYAMLNDGVNAMGFSSDNVSTSSSGDVTTYYQYDRLFVEVDWQGVPSSTNNVKVEKIIVYPNPASESIRISNVDKGSLINVYNINGELVKSMVYETEEINIGDLPVGMYVLNVGDVYLKFIKL</sequence>
<feature type="chain" id="PRO_5045914097" evidence="1">
    <location>
        <begin position="24"/>
        <end position="515"/>
    </location>
</feature>
<gene>
    <name evidence="3" type="ORF">KEM10_01135</name>
</gene>
<name>A0ABS5JPU2_9BACT</name>
<dbReference type="NCBIfam" id="TIGR04183">
    <property type="entry name" value="Por_Secre_tail"/>
    <property type="match status" value="1"/>
</dbReference>
<comment type="caution">
    <text evidence="3">The sequence shown here is derived from an EMBL/GenBank/DDBJ whole genome shotgun (WGS) entry which is preliminary data.</text>
</comment>
<reference evidence="3 4" key="1">
    <citation type="journal article" date="2015" name="Int. J. Syst. Evol. Microbiol.">
        <title>Carboxylicivirga linearis sp. nov., isolated from a sea cucumber culture pond.</title>
        <authorList>
            <person name="Wang F.Q."/>
            <person name="Zhou Y.X."/>
            <person name="Lin X.Z."/>
            <person name="Chen G.J."/>
            <person name="Du Z.J."/>
        </authorList>
    </citation>
    <scope>NUCLEOTIDE SEQUENCE [LARGE SCALE GENOMIC DNA]</scope>
    <source>
        <strain evidence="3 4">FB218</strain>
    </source>
</reference>
<dbReference type="RefSeq" id="WP_212212385.1">
    <property type="nucleotide sequence ID" value="NZ_JAGUCO010000001.1"/>
</dbReference>
<protein>
    <submittedName>
        <fullName evidence="3">T9SS type A sorting domain-containing protein</fullName>
    </submittedName>
</protein>
<keyword evidence="1" id="KW-0732">Signal</keyword>
<dbReference type="EMBL" id="JAGUCO010000001">
    <property type="protein sequence ID" value="MBS2096860.1"/>
    <property type="molecule type" value="Genomic_DNA"/>
</dbReference>
<dbReference type="Proteomes" id="UP000708576">
    <property type="component" value="Unassembled WGS sequence"/>
</dbReference>
<dbReference type="Pfam" id="PF18962">
    <property type="entry name" value="Por_Secre_tail"/>
    <property type="match status" value="1"/>
</dbReference>
<evidence type="ECO:0000259" key="2">
    <source>
        <dbReference type="Pfam" id="PF18962"/>
    </source>
</evidence>
<proteinExistence type="predicted"/>
<keyword evidence="4" id="KW-1185">Reference proteome</keyword>
<evidence type="ECO:0000313" key="4">
    <source>
        <dbReference type="Proteomes" id="UP000708576"/>
    </source>
</evidence>
<feature type="signal peptide" evidence="1">
    <location>
        <begin position="1"/>
        <end position="23"/>
    </location>
</feature>
<dbReference type="InterPro" id="IPR026444">
    <property type="entry name" value="Secre_tail"/>
</dbReference>
<evidence type="ECO:0000256" key="1">
    <source>
        <dbReference type="SAM" id="SignalP"/>
    </source>
</evidence>
<organism evidence="3 4">
    <name type="scientific">Carboxylicivirga linearis</name>
    <dbReference type="NCBI Taxonomy" id="1628157"/>
    <lineage>
        <taxon>Bacteria</taxon>
        <taxon>Pseudomonadati</taxon>
        <taxon>Bacteroidota</taxon>
        <taxon>Bacteroidia</taxon>
        <taxon>Marinilabiliales</taxon>
        <taxon>Marinilabiliaceae</taxon>
        <taxon>Carboxylicivirga</taxon>
    </lineage>
</organism>
<evidence type="ECO:0000313" key="3">
    <source>
        <dbReference type="EMBL" id="MBS2096860.1"/>
    </source>
</evidence>
<feature type="domain" description="Secretion system C-terminal sorting" evidence="2">
    <location>
        <begin position="451"/>
        <end position="507"/>
    </location>
</feature>